<sequence length="1944" mass="215359">MSIVSSRPEEQLYKEEAAIAGHLDRQPTFLATARDLFRTALHRRFAFVSQTFDMDAMHVTDYRLAWNQHQTEQIASPASSRSLGEELNRYLTSRELPVYQGLVGIFDKAGTDGDLGVRIVGGDNTASELPALLREVAARAYIYYQRQIAAYYSATPLDGLKSAMVLASPHELAGVDPQRLVFGVLGASGHEWESHSIARLFATYRMSGRLAEHPGDMNADGKMTAWTYPGANADLPYRSHSGLEKPGALLKLLQDADNRYARDLPMNQPLKVWLAQAMVRQRNAEANMRMRDGTLTAEGGAMLKRITGVSGDVVGTYSPGVYELILRVPGIEARVAGCLILTSSPGDLPVHSSAGVILLIPGQGLIEFSSGSEFNQYMTLWLDQPQNHPWLLTGVALNHREAVVAHSPRALADYPAVASDAAFTHCMSTLLAWQQDSCAHLIRSGAVEPLYLEQAIDLKARFRVGHVLQLREAALQGKHTAQPFRDAALIEGLLQTLPGIQSLDSPLDLDSLSLNGYRDDSHITDLSAGKINPEHLQRVSSRPFGDVLREMVADREAFSVSAQVDLLCICAGEKCIELAVPEFLQRMEAVVRPLRYIAVEYQLPTKSESVPDAPINTFKQQADATLADLQAMSEMLKQADVPTSRRLRPAMHSALQCAISEVCRQFQLFKDEWRGETVQVLYQRLPLALTLPVRLRRHLETYLQSDRPTYLFDYGESVTLPEMLKYYRIMPPDPTTAADRLHALSDLEEQYAVRYLGMERGTPLIDSLLNAAQERKLLNAVKAFISARQPAQGVNALPPLELLAHYLPGFNPARFAGTKPAVALQQLFASEHGQWLARELLKALGWYGAGDGESSPVTLCTQLVWKALVLRYSQAGEVAGYDVHSQRLWGRTYPWIRSDFESYLLSSRQATSPAFAALLARLLRTAMPAEFSVRDIPAELTYGSASWVNLRNGAELAHALEPGSTQRMTFQEVIQLPAQQGPGLIFPAKATGQEQAVVREKSAAILALRLPPLMAWAALHGVVPKLALDAYSSVEIQQAVKALDAYEHAIFKATNDLFKPAPDRLEIAKKELVKHGLNPDISKFTAARGSVPLFELYAVGKHLELDFPPHTSTTMPSAEEIRASAELFSRLKKLPVDIEHEFNRQYDAHEAALVAAQQTVVRFLLDSLPPQQRQDIECCPIRVLRVRAESMGSVREDSPKITDSLMLRQGFILEVCKAQTCNVYEIFPRALHIQESPRLKPLLVGGVIAPKKIGIHTWIHNFRHGTVLNLDENAYRAGHRPMPHGISRSRLIVEELGNLPMVDETSSLLPDTFNSSRSKQIARLIPLYVDKDQARAAARGVTAFDQEHPGLSFLKAITPFWGSIDDLLSDDQVRRASGKFGVLLDLLFFLPVIRFAGGAARVINTAGKIGFKAVLPRLGKLTRTLVVSLIQELNPLDGLPQLLKWTSGKVFKGGAYLADKGLEHLRQTARLSSVARHDIKHGLATVTDPGAWRPMVQGDELRRVNDVQGVQVRNVGSATANDYRLLDPVSNLPYGPRLTSDARAVHFNRQQFFVSASPDLPDGYYLLRVKSHHNPSQLLSSGIIAKPEADGAGLWRRRGIKGGGNEVFETASLQTWSLHGEGKLAVLEDMTTFRRIDVSLQGRQPDTTTGVHTFDNRSYIAAGDPPEAYEVVQVRNKFWQLHADGEQAGPFVAYRPVQGQNTGVWELAPQITLQPRPRSKWETAPEILFTPEPDGPQLYRNLNNLPASTPWKVESGIDFKRIEQVIRTRFNVELEGVEVISTTASDLSVKMGIPYDATSAKSSPVAWTSPQGKIHIVTDHPDYVVNGLVDADKVRSTVVHEYVHAASHRRAGLQAISGAEVNYDESVVDYFAEKIYAQIYPGRPYKSGYFTPDGALWHGQLVPFMRQSATMSDVDIQQALFHTPALFRPLGPDALQEWKRLTDF</sequence>
<evidence type="ECO:0000313" key="1">
    <source>
        <dbReference type="EMBL" id="OZY42439.1"/>
    </source>
</evidence>
<evidence type="ECO:0000313" key="2">
    <source>
        <dbReference type="Proteomes" id="UP000216113"/>
    </source>
</evidence>
<organism evidence="1 2">
    <name type="scientific">Pseudomonas fragi</name>
    <dbReference type="NCBI Taxonomy" id="296"/>
    <lineage>
        <taxon>Bacteria</taxon>
        <taxon>Pseudomonadati</taxon>
        <taxon>Pseudomonadota</taxon>
        <taxon>Gammaproteobacteria</taxon>
        <taxon>Pseudomonadales</taxon>
        <taxon>Pseudomonadaceae</taxon>
        <taxon>Pseudomonas</taxon>
    </lineage>
</organism>
<name>A0A266LWN4_PSEFR</name>
<reference evidence="1 2" key="1">
    <citation type="submission" date="2017-08" db="EMBL/GenBank/DDBJ databases">
        <title>Genomic and metabolic characterisation of spoilage-associated Pseudomonas species.</title>
        <authorList>
            <person name="Stanborough T."/>
            <person name="Fegan N."/>
            <person name="Powell S.M."/>
            <person name="Singh T."/>
            <person name="Tamplin M.L."/>
            <person name="Chandry P.S."/>
        </authorList>
    </citation>
    <scope>NUCLEOTIDE SEQUENCE [LARGE SCALE GENOMIC DNA]</scope>
    <source>
        <strain evidence="1 2">F1820</strain>
    </source>
</reference>
<dbReference type="RefSeq" id="WP_095028794.1">
    <property type="nucleotide sequence ID" value="NZ_NQKL01000005.1"/>
</dbReference>
<dbReference type="Proteomes" id="UP000216113">
    <property type="component" value="Unassembled WGS sequence"/>
</dbReference>
<dbReference type="EMBL" id="NQKL01000005">
    <property type="protein sequence ID" value="OZY42439.1"/>
    <property type="molecule type" value="Genomic_DNA"/>
</dbReference>
<protein>
    <submittedName>
        <fullName evidence="1">Uncharacterized protein</fullName>
    </submittedName>
</protein>
<accession>A0A266LWN4</accession>
<comment type="caution">
    <text evidence="1">The sequence shown here is derived from an EMBL/GenBank/DDBJ whole genome shotgun (WGS) entry which is preliminary data.</text>
</comment>
<gene>
    <name evidence="1" type="ORF">CJF43_08540</name>
</gene>
<proteinExistence type="predicted"/>